<feature type="region of interest" description="Disordered" evidence="2">
    <location>
        <begin position="1121"/>
        <end position="1191"/>
    </location>
</feature>
<evidence type="ECO:0000313" key="5">
    <source>
        <dbReference type="Proteomes" id="UP001159427"/>
    </source>
</evidence>
<dbReference type="SMART" id="SM00233">
    <property type="entry name" value="PH"/>
    <property type="match status" value="2"/>
</dbReference>
<feature type="region of interest" description="Disordered" evidence="2">
    <location>
        <begin position="148"/>
        <end position="187"/>
    </location>
</feature>
<feature type="compositionally biased region" description="Low complexity" evidence="2">
    <location>
        <begin position="735"/>
        <end position="751"/>
    </location>
</feature>
<evidence type="ECO:0000313" key="4">
    <source>
        <dbReference type="EMBL" id="CAH3022796.1"/>
    </source>
</evidence>
<feature type="domain" description="PH" evidence="3">
    <location>
        <begin position="491"/>
        <end position="582"/>
    </location>
</feature>
<evidence type="ECO:0000256" key="1">
    <source>
        <dbReference type="SAM" id="Coils"/>
    </source>
</evidence>
<feature type="compositionally biased region" description="Basic and acidic residues" evidence="2">
    <location>
        <begin position="1136"/>
        <end position="1146"/>
    </location>
</feature>
<sequence>MAVLTEDALVEFQARLSKISVFLESTLPKESLSAEADEQRKECITVVEGMNSSLNNMRNNNLKEGKLLNAGLSVSNQSLNDTSDFKNGVREEGIQRSGSLPEINQSDNLEEWQATRTTKASYLYNKHGNLDEELNLKDLRELVIYHPFDEDEESDSTDDDNPNNLALNSSNQLNNSNRSPVNKRKSRKRDSAALFDISLEDLCEPDFAGYLREKHSEKLWWCVLIDQHLCIFPSRDPDEVAYDVIIMPCCQILLDDRLMRTPVFRLTQSDMAPWVFVASNNDELKEWMKVLTVAASAGKESSTQTTKSEEKTPVCHKAPAMQAIVEEEEEESEEQLISCSLQSDAKHASTQLQNNSSGLNKSEESVAVSYVNGEPLENGYPNKELPKLPNHEFGELPKIPDEVDGGGQFGEDVYEAVAELQLKNQTGLSEYEHQDDGFATDEFDSGSSDGEVSPNPQAQPVQQKGKKKKQFFHWLKKKGKKDKLFSSPQDGVSLAGYAHKGNDSAKRWFLIREEKLYCYKTIKDDDPEMTVDLKGSEIRAGEEEKSKLAVQVMRDGVSQFTLVAKNAKDWERWKKALLIESGFIKLATSPTESSSGVFEQEDEDDYVCPVISPELQKKFSTSTEKPVIAVQTVDSVKSANSSKDNDGYTEVGSTVHVANHKPSSPSASHQELGPLPPLPPELPASWRALNEEDKKDKSDAAEKSWADEEIYEEVASSVAHADKVIKWDGVNTAKPEGSPTSPTSPMTPTSPAGGGQIKPGDKASKGSKLTKGILKLADTLTKTAKGKSSTERQATSLTSTTEILNETDNSTANGSAERNSSTDGQVSYVDRPSSITDNLLNKDDENKKDELEVGVENEGAVSDDGNQDGGYLVLREATVEEKEVELKVQQKIEALKKGEEPIGKKEVSQGILAKKSLYENNNQMAEKSGVKKSTTSKTTKENGLIEKKEVVVETKDAETKKADVKNTVESRNRKGSQSYDPDRERQEMEKTEMIFQEYAKQLKKDGNSKEKKPSLVALNRLNFEDPETVPKTKESLSYSAKSESLQKEKEELLKKLDNLKRRVSVAKDRKIFFNLSTSKSKATTDADAEFHESQCELARTKKRLLEIESEAKNLKVMELRFQKTADKKAPVNPAKPLDRKNSKECKLGSADGHGTKVDSKASSSPDSERTHKGSVLSQIKAFEQMKKTSEK</sequence>
<feature type="domain" description="PH" evidence="3">
    <location>
        <begin position="204"/>
        <end position="296"/>
    </location>
</feature>
<dbReference type="InterPro" id="IPR011993">
    <property type="entry name" value="PH-like_dom_sf"/>
</dbReference>
<feature type="region of interest" description="Disordered" evidence="2">
    <location>
        <begin position="919"/>
        <end position="990"/>
    </location>
</feature>
<name>A0ABN8M082_9CNID</name>
<feature type="compositionally biased region" description="Polar residues" evidence="2">
    <location>
        <begin position="791"/>
        <end position="825"/>
    </location>
</feature>
<feature type="compositionally biased region" description="Basic and acidic residues" evidence="2">
    <location>
        <begin position="938"/>
        <end position="972"/>
    </location>
</feature>
<reference evidence="4 5" key="1">
    <citation type="submission" date="2022-05" db="EMBL/GenBank/DDBJ databases">
        <authorList>
            <consortium name="Genoscope - CEA"/>
            <person name="William W."/>
        </authorList>
    </citation>
    <scope>NUCLEOTIDE SEQUENCE [LARGE SCALE GENOMIC DNA]</scope>
</reference>
<dbReference type="InterPro" id="IPR001849">
    <property type="entry name" value="PH_domain"/>
</dbReference>
<feature type="compositionally biased region" description="Basic and acidic residues" evidence="2">
    <location>
        <begin position="980"/>
        <end position="990"/>
    </location>
</feature>
<evidence type="ECO:0000256" key="2">
    <source>
        <dbReference type="SAM" id="MobiDB-lite"/>
    </source>
</evidence>
<feature type="region of interest" description="Disordered" evidence="2">
    <location>
        <begin position="437"/>
        <end position="469"/>
    </location>
</feature>
<dbReference type="CDD" id="cd00821">
    <property type="entry name" value="PH"/>
    <property type="match status" value="1"/>
</dbReference>
<dbReference type="Proteomes" id="UP001159427">
    <property type="component" value="Unassembled WGS sequence"/>
</dbReference>
<keyword evidence="5" id="KW-1185">Reference proteome</keyword>
<gene>
    <name evidence="4" type="ORF">PEVE_00016839</name>
</gene>
<feature type="compositionally biased region" description="Basic and acidic residues" evidence="2">
    <location>
        <begin position="689"/>
        <end position="706"/>
    </location>
</feature>
<organism evidence="4 5">
    <name type="scientific">Porites evermanni</name>
    <dbReference type="NCBI Taxonomy" id="104178"/>
    <lineage>
        <taxon>Eukaryota</taxon>
        <taxon>Metazoa</taxon>
        <taxon>Cnidaria</taxon>
        <taxon>Anthozoa</taxon>
        <taxon>Hexacorallia</taxon>
        <taxon>Scleractinia</taxon>
        <taxon>Fungiina</taxon>
        <taxon>Poritidae</taxon>
        <taxon>Porites</taxon>
    </lineage>
</organism>
<dbReference type="EMBL" id="CALNXI010000233">
    <property type="protein sequence ID" value="CAH3022796.1"/>
    <property type="molecule type" value="Genomic_DNA"/>
</dbReference>
<feature type="compositionally biased region" description="Polar residues" evidence="2">
    <location>
        <begin position="445"/>
        <end position="461"/>
    </location>
</feature>
<dbReference type="Pfam" id="PF00169">
    <property type="entry name" value="PH"/>
    <property type="match status" value="1"/>
</dbReference>
<feature type="compositionally biased region" description="Basic and acidic residues" evidence="2">
    <location>
        <begin position="840"/>
        <end position="851"/>
    </location>
</feature>
<feature type="region of interest" description="Disordered" evidence="2">
    <location>
        <begin position="634"/>
        <end position="869"/>
    </location>
</feature>
<feature type="coiled-coil region" evidence="1">
    <location>
        <begin position="1042"/>
        <end position="1069"/>
    </location>
</feature>
<accession>A0ABN8M082</accession>
<feature type="compositionally biased region" description="Low complexity" evidence="2">
    <location>
        <begin position="162"/>
        <end position="177"/>
    </location>
</feature>
<dbReference type="SUPFAM" id="SSF50729">
    <property type="entry name" value="PH domain-like"/>
    <property type="match status" value="2"/>
</dbReference>
<proteinExistence type="predicted"/>
<keyword evidence="1" id="KW-0175">Coiled coil</keyword>
<dbReference type="PROSITE" id="PS50003">
    <property type="entry name" value="PH_DOMAIN"/>
    <property type="match status" value="2"/>
</dbReference>
<evidence type="ECO:0000259" key="3">
    <source>
        <dbReference type="PROSITE" id="PS50003"/>
    </source>
</evidence>
<feature type="compositionally biased region" description="Acidic residues" evidence="2">
    <location>
        <begin position="149"/>
        <end position="161"/>
    </location>
</feature>
<protein>
    <recommendedName>
        <fullName evidence="3">PH domain-containing protein</fullName>
    </recommendedName>
</protein>
<dbReference type="Gene3D" id="2.30.29.30">
    <property type="entry name" value="Pleckstrin-homology domain (PH domain)/Phosphotyrosine-binding domain (PTB)"/>
    <property type="match status" value="2"/>
</dbReference>
<comment type="caution">
    <text evidence="4">The sequence shown here is derived from an EMBL/GenBank/DDBJ whole genome shotgun (WGS) entry which is preliminary data.</text>
</comment>